<dbReference type="NCBIfam" id="TIGR02276">
    <property type="entry name" value="beta_rpt_yvtn"/>
    <property type="match status" value="1"/>
</dbReference>
<dbReference type="PANTHER" id="PTHR47197">
    <property type="entry name" value="PROTEIN NIRF"/>
    <property type="match status" value="1"/>
</dbReference>
<dbReference type="RefSeq" id="WP_167146748.1">
    <property type="nucleotide sequence ID" value="NZ_JAAMOX010000001.1"/>
</dbReference>
<evidence type="ECO:0000313" key="1">
    <source>
        <dbReference type="EMBL" id="NIH52341.1"/>
    </source>
</evidence>
<dbReference type="InterPro" id="IPR051200">
    <property type="entry name" value="Host-pathogen_enzymatic-act"/>
</dbReference>
<dbReference type="SUPFAM" id="SSF51004">
    <property type="entry name" value="C-terminal (heme d1) domain of cytochrome cd1-nitrite reductase"/>
    <property type="match status" value="1"/>
</dbReference>
<name>A0A7X5TRM0_9MICO</name>
<dbReference type="InterPro" id="IPR011048">
    <property type="entry name" value="Haem_d1_sf"/>
</dbReference>
<accession>A0A7X5TRM0</accession>
<dbReference type="Gene3D" id="2.130.10.10">
    <property type="entry name" value="YVTN repeat-like/Quinoprotein amine dehydrogenase"/>
    <property type="match status" value="1"/>
</dbReference>
<dbReference type="AlphaFoldDB" id="A0A7X5TRM0"/>
<keyword evidence="2" id="KW-1185">Reference proteome</keyword>
<proteinExistence type="predicted"/>
<protein>
    <submittedName>
        <fullName evidence="1">YVTN family beta-propeller protein</fullName>
    </submittedName>
</protein>
<evidence type="ECO:0000313" key="2">
    <source>
        <dbReference type="Proteomes" id="UP000541033"/>
    </source>
</evidence>
<dbReference type="InterPro" id="IPR015943">
    <property type="entry name" value="WD40/YVTN_repeat-like_dom_sf"/>
</dbReference>
<comment type="caution">
    <text evidence="1">The sequence shown here is derived from an EMBL/GenBank/DDBJ whole genome shotgun (WGS) entry which is preliminary data.</text>
</comment>
<dbReference type="Proteomes" id="UP000541033">
    <property type="component" value="Unassembled WGS sequence"/>
</dbReference>
<gene>
    <name evidence="1" type="ORF">FHX76_000209</name>
</gene>
<dbReference type="EMBL" id="JAAMOX010000001">
    <property type="protein sequence ID" value="NIH52341.1"/>
    <property type="molecule type" value="Genomic_DNA"/>
</dbReference>
<reference evidence="1 2" key="1">
    <citation type="submission" date="2020-02" db="EMBL/GenBank/DDBJ databases">
        <title>Sequencing the genomes of 1000 actinobacteria strains.</title>
        <authorList>
            <person name="Klenk H.-P."/>
        </authorList>
    </citation>
    <scope>NUCLEOTIDE SEQUENCE [LARGE SCALE GENOMIC DNA]</scope>
    <source>
        <strain evidence="1 2">DSM 27960</strain>
    </source>
</reference>
<dbReference type="PANTHER" id="PTHR47197:SF3">
    <property type="entry name" value="DIHYDRO-HEME D1 DEHYDROGENASE"/>
    <property type="match status" value="1"/>
</dbReference>
<sequence>MKFVDGASNRLSKTVYVPGSVPATPLNYRTYGSDVDETKNQYYIAVAQTNTAYQISPQYNYSSEKFGYDITFARSILVNPTNRKVWILGSSHMWRFHADTFSLEGMAGVPNADYRETVINRTNSQLYFTNSNTNNTVTVFDGLGMKVITTVTVGTAPRGLALDTTRNLLYVANSKSSSVSVIDTLTNTLVDTITVSANPIGVAVDSLRNKIFVTHHSNLGEFATAQSGTGSIDVIDGATRTIEDVISTPSDAGGTDIRVNQTTGIIYGIAGTDLYRIEPRA</sequence>
<organism evidence="1 2">
    <name type="scientific">Lysinibacter cavernae</name>
    <dbReference type="NCBI Taxonomy" id="1640652"/>
    <lineage>
        <taxon>Bacteria</taxon>
        <taxon>Bacillati</taxon>
        <taxon>Actinomycetota</taxon>
        <taxon>Actinomycetes</taxon>
        <taxon>Micrococcales</taxon>
        <taxon>Microbacteriaceae</taxon>
        <taxon>Lysinibacter</taxon>
    </lineage>
</organism>
<dbReference type="InterPro" id="IPR011964">
    <property type="entry name" value="YVTN_b-propeller_repeat"/>
</dbReference>